<accession>A0A3P7JBA7</accession>
<proteinExistence type="predicted"/>
<protein>
    <submittedName>
        <fullName evidence="2">Uncharacterized protein</fullName>
    </submittedName>
</protein>
<sequence length="150" mass="17520">MVFRNCAFDRRDYGSEKHLVYNFIEVLFLQKDLDPTQPVASTALQARVTKEWQSNATLKHFFFNMVLNNSVVVNKTPHHDELEVGFFEHGIYNIGNSSFYDITQDQFKEMVAKVKNQLPELSRSLFFLFLLLTGYLGGTVEFNVYCRDFQ</sequence>
<evidence type="ECO:0000313" key="3">
    <source>
        <dbReference type="Proteomes" id="UP000270094"/>
    </source>
</evidence>
<reference evidence="2 3" key="1">
    <citation type="submission" date="2018-11" db="EMBL/GenBank/DDBJ databases">
        <authorList>
            <consortium name="Pathogen Informatics"/>
        </authorList>
    </citation>
    <scope>NUCLEOTIDE SEQUENCE [LARGE SCALE GENOMIC DNA]</scope>
</reference>
<name>A0A3P7JBA7_STRVU</name>
<keyword evidence="1" id="KW-0812">Transmembrane</keyword>
<dbReference type="Proteomes" id="UP000270094">
    <property type="component" value="Unassembled WGS sequence"/>
</dbReference>
<evidence type="ECO:0000256" key="1">
    <source>
        <dbReference type="SAM" id="Phobius"/>
    </source>
</evidence>
<gene>
    <name evidence="2" type="ORF">SVUK_LOCUS15614</name>
</gene>
<evidence type="ECO:0000313" key="2">
    <source>
        <dbReference type="EMBL" id="VDM80616.1"/>
    </source>
</evidence>
<dbReference type="EMBL" id="UYYB01109229">
    <property type="protein sequence ID" value="VDM80616.1"/>
    <property type="molecule type" value="Genomic_DNA"/>
</dbReference>
<dbReference type="AlphaFoldDB" id="A0A3P7JBA7"/>
<keyword evidence="3" id="KW-1185">Reference proteome</keyword>
<keyword evidence="1" id="KW-0472">Membrane</keyword>
<organism evidence="2 3">
    <name type="scientific">Strongylus vulgaris</name>
    <name type="common">Blood worm</name>
    <dbReference type="NCBI Taxonomy" id="40348"/>
    <lineage>
        <taxon>Eukaryota</taxon>
        <taxon>Metazoa</taxon>
        <taxon>Ecdysozoa</taxon>
        <taxon>Nematoda</taxon>
        <taxon>Chromadorea</taxon>
        <taxon>Rhabditida</taxon>
        <taxon>Rhabditina</taxon>
        <taxon>Rhabditomorpha</taxon>
        <taxon>Strongyloidea</taxon>
        <taxon>Strongylidae</taxon>
        <taxon>Strongylus</taxon>
    </lineage>
</organism>
<feature type="transmembrane region" description="Helical" evidence="1">
    <location>
        <begin position="125"/>
        <end position="145"/>
    </location>
</feature>
<dbReference type="OrthoDB" id="5850012at2759"/>
<keyword evidence="1" id="KW-1133">Transmembrane helix</keyword>